<dbReference type="OrthoDB" id="1673646at2"/>
<dbReference type="PANTHER" id="PTHR33121">
    <property type="entry name" value="CYCLIC DI-GMP PHOSPHODIESTERASE PDEF"/>
    <property type="match status" value="1"/>
</dbReference>
<dbReference type="SUPFAM" id="SSF103190">
    <property type="entry name" value="Sensory domain-like"/>
    <property type="match status" value="1"/>
</dbReference>
<dbReference type="Gene3D" id="3.30.450.20">
    <property type="entry name" value="PAS domain"/>
    <property type="match status" value="1"/>
</dbReference>
<evidence type="ECO:0000259" key="1">
    <source>
        <dbReference type="PROSITE" id="PS50883"/>
    </source>
</evidence>
<dbReference type="RefSeq" id="WP_115749378.1">
    <property type="nucleotide sequence ID" value="NZ_PIOD01000007.1"/>
</dbReference>
<accession>A0A3D8PVT5</accession>
<proteinExistence type="predicted"/>
<dbReference type="Pfam" id="PF10388">
    <property type="entry name" value="YkuI_C"/>
    <property type="match status" value="1"/>
</dbReference>
<dbReference type="InterPro" id="IPR001633">
    <property type="entry name" value="EAL_dom"/>
</dbReference>
<dbReference type="SMART" id="SM00052">
    <property type="entry name" value="EAL"/>
    <property type="match status" value="1"/>
</dbReference>
<reference evidence="3" key="1">
    <citation type="submission" date="2017-11" db="EMBL/GenBank/DDBJ databases">
        <authorList>
            <person name="Zhu W."/>
        </authorList>
    </citation>
    <scope>NUCLEOTIDE SEQUENCE [LARGE SCALE GENOMIC DNA]</scope>
    <source>
        <strain evidence="3">CAU 1051</strain>
    </source>
</reference>
<dbReference type="AlphaFoldDB" id="A0A3D8PVT5"/>
<organism evidence="2 3">
    <name type="scientific">Oceanobacillus chungangensis</name>
    <dbReference type="NCBI Taxonomy" id="1229152"/>
    <lineage>
        <taxon>Bacteria</taxon>
        <taxon>Bacillati</taxon>
        <taxon>Bacillota</taxon>
        <taxon>Bacilli</taxon>
        <taxon>Bacillales</taxon>
        <taxon>Bacillaceae</taxon>
        <taxon>Oceanobacillus</taxon>
    </lineage>
</organism>
<dbReference type="SUPFAM" id="SSF141868">
    <property type="entry name" value="EAL domain-like"/>
    <property type="match status" value="1"/>
</dbReference>
<dbReference type="InterPro" id="IPR050706">
    <property type="entry name" value="Cyclic-di-GMP_PDE-like"/>
</dbReference>
<dbReference type="InterPro" id="IPR035919">
    <property type="entry name" value="EAL_sf"/>
</dbReference>
<dbReference type="PROSITE" id="PS50883">
    <property type="entry name" value="EAL"/>
    <property type="match status" value="1"/>
</dbReference>
<comment type="caution">
    <text evidence="2">The sequence shown here is derived from an EMBL/GenBank/DDBJ whole genome shotgun (WGS) entry which is preliminary data.</text>
</comment>
<dbReference type="CDD" id="cd01948">
    <property type="entry name" value="EAL"/>
    <property type="match status" value="1"/>
</dbReference>
<dbReference type="Pfam" id="PF00563">
    <property type="entry name" value="EAL"/>
    <property type="match status" value="1"/>
</dbReference>
<dbReference type="InterPro" id="IPR029151">
    <property type="entry name" value="Sensor-like_sf"/>
</dbReference>
<keyword evidence="3" id="KW-1185">Reference proteome</keyword>
<name>A0A3D8PVT5_9BACI</name>
<evidence type="ECO:0000313" key="3">
    <source>
        <dbReference type="Proteomes" id="UP000256520"/>
    </source>
</evidence>
<protein>
    <submittedName>
        <fullName evidence="2">Diguanylate phosphodiesterase</fullName>
    </submittedName>
</protein>
<evidence type="ECO:0000313" key="2">
    <source>
        <dbReference type="EMBL" id="RDW19388.1"/>
    </source>
</evidence>
<dbReference type="Proteomes" id="UP000256520">
    <property type="component" value="Unassembled WGS sequence"/>
</dbReference>
<dbReference type="GO" id="GO:0071111">
    <property type="term" value="F:cyclic-guanylate-specific phosphodiesterase activity"/>
    <property type="evidence" value="ECO:0007669"/>
    <property type="project" value="InterPro"/>
</dbReference>
<gene>
    <name evidence="2" type="ORF">CWR45_08120</name>
</gene>
<feature type="domain" description="EAL" evidence="1">
    <location>
        <begin position="1"/>
        <end position="249"/>
    </location>
</feature>
<sequence>MDPLKIMLQLEKVNLHYKPIISADTQLVDGYEVSAYFQENDRMAEPLDWFFEDASIPDDFRLELTHYIYRKSLEVFEEQNQSKNLSIFYDLRLLDSDNGQSLLTLLESAGIKGLDLSKIIIEIKEAHIPERIDDIRKFTTYLKTLGIKLALDVERRNGSLDRLAMLAPNMIKVDAGFLKEDSLPHLFQDVHHSLGMLSRKIGAALLFKGISSYNQLNYAWRNGGQYYQGSYLKQAQTGFVEDDCCQAKLNADFQNFVMFERKKVKAQLDLTNRINETFKTMLPALKPGLPYDEMICSIGKYCSDFVFRVYICNGEGIQLSSNAEKNNLEEWELHQEGRNKNWSWRPYFFENIMRMNVEKKGILSDLYTDIEKTELIRTYSYPISETLYVFLDIPYGYLYEQDGLL</sequence>
<dbReference type="EMBL" id="PIOD01000007">
    <property type="protein sequence ID" value="RDW19388.1"/>
    <property type="molecule type" value="Genomic_DNA"/>
</dbReference>
<dbReference type="PANTHER" id="PTHR33121:SF82">
    <property type="entry name" value="SIGNAL TRANSDUCTION PROTEIN CONTAINING A EAL DOMAIN"/>
    <property type="match status" value="1"/>
</dbReference>
<dbReference type="Gene3D" id="3.20.20.450">
    <property type="entry name" value="EAL domain"/>
    <property type="match status" value="1"/>
</dbReference>
<dbReference type="InterPro" id="IPR018842">
    <property type="entry name" value="YkuI_C"/>
</dbReference>